<comment type="caution">
    <text evidence="2">The sequence shown here is derived from an EMBL/GenBank/DDBJ whole genome shotgun (WGS) entry which is preliminary data.</text>
</comment>
<feature type="region of interest" description="Disordered" evidence="1">
    <location>
        <begin position="466"/>
        <end position="642"/>
    </location>
</feature>
<feature type="compositionally biased region" description="Basic and acidic residues" evidence="1">
    <location>
        <begin position="182"/>
        <end position="193"/>
    </location>
</feature>
<evidence type="ECO:0008006" key="4">
    <source>
        <dbReference type="Google" id="ProtNLM"/>
    </source>
</evidence>
<name>A0A9P8P7G0_9ASCO</name>
<gene>
    <name evidence="2" type="ORF">OGAPHI_004248</name>
</gene>
<dbReference type="RefSeq" id="XP_046061263.1">
    <property type="nucleotide sequence ID" value="XM_046205306.1"/>
</dbReference>
<feature type="compositionally biased region" description="Acidic residues" evidence="1">
    <location>
        <begin position="537"/>
        <end position="552"/>
    </location>
</feature>
<dbReference type="Proteomes" id="UP000769157">
    <property type="component" value="Unassembled WGS sequence"/>
</dbReference>
<accession>A0A9P8P7G0</accession>
<evidence type="ECO:0000256" key="1">
    <source>
        <dbReference type="SAM" id="MobiDB-lite"/>
    </source>
</evidence>
<reference evidence="2" key="2">
    <citation type="submission" date="2021-01" db="EMBL/GenBank/DDBJ databases">
        <authorList>
            <person name="Schikora-Tamarit M.A."/>
        </authorList>
    </citation>
    <scope>NUCLEOTIDE SEQUENCE</scope>
    <source>
        <strain evidence="2">CBS6075</strain>
    </source>
</reference>
<evidence type="ECO:0000313" key="2">
    <source>
        <dbReference type="EMBL" id="KAH3666059.1"/>
    </source>
</evidence>
<feature type="compositionally biased region" description="Basic and acidic residues" evidence="1">
    <location>
        <begin position="604"/>
        <end position="615"/>
    </location>
</feature>
<feature type="compositionally biased region" description="Low complexity" evidence="1">
    <location>
        <begin position="346"/>
        <end position="355"/>
    </location>
</feature>
<dbReference type="OrthoDB" id="3995855at2759"/>
<proteinExistence type="predicted"/>
<feature type="compositionally biased region" description="Basic and acidic residues" evidence="1">
    <location>
        <begin position="631"/>
        <end position="642"/>
    </location>
</feature>
<feature type="compositionally biased region" description="Basic and acidic residues" evidence="1">
    <location>
        <begin position="427"/>
        <end position="436"/>
    </location>
</feature>
<feature type="region of interest" description="Disordered" evidence="1">
    <location>
        <begin position="1"/>
        <end position="447"/>
    </location>
</feature>
<evidence type="ECO:0000313" key="3">
    <source>
        <dbReference type="Proteomes" id="UP000769157"/>
    </source>
</evidence>
<feature type="compositionally biased region" description="Basic and acidic residues" evidence="1">
    <location>
        <begin position="116"/>
        <end position="125"/>
    </location>
</feature>
<sequence>MSEDNNIMNYIANREKEPSAPSIPTTRPRKSESPIADDLDVPVIPSSRPKRRETVDSDKKDSSSVPELQPAPQIPTRRPRKINSISSESSLPAEPSPDTPTYQTVLEIYDEQSPEQPRKGQKEGSEPAAFEPADSVHPNLPIATELKENSDEPDQKDDLGHTKPESTVSDLKFESVDDIEPALEKSSETKSLEPESFSEKVSSISDVSELSPLETEKAEEEPADSPELELAKKDVDSKSPEPEEVEELKEQQPQESEEPKQLEKSQEPELEPTISVTEGSEKGETETTKQPVVSDFIEPSEPAEPTESVHITSDEPTKVSRSVDSEIAETPNPVEKVTQETPSVIPEPASSKSASPAPPSEATSGKSSEVSQSISAKSSTDSNKPVVPKKPSSKIAAFQQMLAERQQQDMGFFKPKPPVPTKRPTRKNTEDAEEQQHSVPAAAPKPMMGFPLPGMAFPGMPGMPLPGMAAFRQPETNESNEQVADVRKGRVKGPRGRKLPSTVKDKVEVNEESLGNKLDLFVAPSWSLDLRKKKPEPEEEKEFFDAVDDSNESPEPAVDETPVKEIHQEPQNDYLEKEETTEKETETDPEPQDKPVTETATEPTLEKTESIKEPVSESEPTVTNLEGDAESLTKKEFLDESD</sequence>
<feature type="compositionally biased region" description="Polar residues" evidence="1">
    <location>
        <begin position="199"/>
        <end position="208"/>
    </location>
</feature>
<dbReference type="AlphaFoldDB" id="A0A9P8P7G0"/>
<feature type="compositionally biased region" description="Basic and acidic residues" evidence="1">
    <location>
        <begin position="248"/>
        <end position="267"/>
    </location>
</feature>
<organism evidence="2 3">
    <name type="scientific">Ogataea philodendri</name>
    <dbReference type="NCBI Taxonomy" id="1378263"/>
    <lineage>
        <taxon>Eukaryota</taxon>
        <taxon>Fungi</taxon>
        <taxon>Dikarya</taxon>
        <taxon>Ascomycota</taxon>
        <taxon>Saccharomycotina</taxon>
        <taxon>Pichiomycetes</taxon>
        <taxon>Pichiales</taxon>
        <taxon>Pichiaceae</taxon>
        <taxon>Ogataea</taxon>
    </lineage>
</organism>
<feature type="compositionally biased region" description="Polar residues" evidence="1">
    <location>
        <begin position="363"/>
        <end position="383"/>
    </location>
</feature>
<feature type="compositionally biased region" description="Basic and acidic residues" evidence="1">
    <location>
        <begin position="561"/>
        <end position="596"/>
    </location>
</feature>
<feature type="compositionally biased region" description="Basic and acidic residues" evidence="1">
    <location>
        <begin position="312"/>
        <end position="324"/>
    </location>
</feature>
<dbReference type="EMBL" id="JAEUBE010000295">
    <property type="protein sequence ID" value="KAH3666059.1"/>
    <property type="molecule type" value="Genomic_DNA"/>
</dbReference>
<reference evidence="2" key="1">
    <citation type="journal article" date="2021" name="Open Biol.">
        <title>Shared evolutionary footprints suggest mitochondrial oxidative damage underlies multiple complex I losses in fungi.</title>
        <authorList>
            <person name="Schikora-Tamarit M.A."/>
            <person name="Marcet-Houben M."/>
            <person name="Nosek J."/>
            <person name="Gabaldon T."/>
        </authorList>
    </citation>
    <scope>NUCLEOTIDE SEQUENCE</scope>
    <source>
        <strain evidence="2">CBS6075</strain>
    </source>
</reference>
<feature type="compositionally biased region" description="Acidic residues" evidence="1">
    <location>
        <begin position="217"/>
        <end position="227"/>
    </location>
</feature>
<feature type="compositionally biased region" description="Low complexity" evidence="1">
    <location>
        <begin position="384"/>
        <end position="394"/>
    </location>
</feature>
<protein>
    <recommendedName>
        <fullName evidence="4">Altered inheritance of mitochondria protein 21</fullName>
    </recommendedName>
</protein>
<feature type="compositionally biased region" description="Basic and acidic residues" evidence="1">
    <location>
        <begin position="52"/>
        <end position="62"/>
    </location>
</feature>
<feature type="compositionally biased region" description="Basic residues" evidence="1">
    <location>
        <begin position="489"/>
        <end position="498"/>
    </location>
</feature>
<feature type="compositionally biased region" description="Low complexity" evidence="1">
    <location>
        <begin position="84"/>
        <end position="93"/>
    </location>
</feature>
<dbReference type="GeneID" id="70236213"/>
<feature type="compositionally biased region" description="Basic and acidic residues" evidence="1">
    <location>
        <begin position="229"/>
        <end position="241"/>
    </location>
</feature>
<keyword evidence="3" id="KW-1185">Reference proteome</keyword>